<dbReference type="PANTHER" id="PTHR46797">
    <property type="entry name" value="HTH-TYPE TRANSCRIPTIONAL REGULATOR"/>
    <property type="match status" value="1"/>
</dbReference>
<dbReference type="Pfam" id="PF01381">
    <property type="entry name" value="HTH_3"/>
    <property type="match status" value="1"/>
</dbReference>
<keyword evidence="3" id="KW-0804">Transcription</keyword>
<name>Q9F6L1_STRGR</name>
<dbReference type="GO" id="GO:0005829">
    <property type="term" value="C:cytosol"/>
    <property type="evidence" value="ECO:0007669"/>
    <property type="project" value="TreeGrafter"/>
</dbReference>
<dbReference type="PROSITE" id="PS50943">
    <property type="entry name" value="HTH_CROC1"/>
    <property type="match status" value="1"/>
</dbReference>
<dbReference type="PANTHER" id="PTHR46797:SF23">
    <property type="entry name" value="HTH-TYPE TRANSCRIPTIONAL REGULATOR SUTR"/>
    <property type="match status" value="1"/>
</dbReference>
<accession>Q9F6L1</accession>
<dbReference type="InterPro" id="IPR010982">
    <property type="entry name" value="Lambda_DNA-bd_dom_sf"/>
</dbReference>
<dbReference type="EMBL" id="AF290880">
    <property type="protein sequence ID" value="AAG31560.1"/>
    <property type="molecule type" value="Genomic_DNA"/>
</dbReference>
<feature type="domain" description="HTH cro/C1-type" evidence="4">
    <location>
        <begin position="12"/>
        <end position="66"/>
    </location>
</feature>
<dbReference type="CDD" id="cd00093">
    <property type="entry name" value="HTH_XRE"/>
    <property type="match status" value="1"/>
</dbReference>
<sequence length="79" mass="8760">MPDLCSHLGLAVRAVRLRRGWSQELLSEKSGLDRTYVSGLERGRRNPALLTLARLADALEVPLSELIRDAEENSGALYL</sequence>
<evidence type="ECO:0000313" key="5">
    <source>
        <dbReference type="EMBL" id="AAG31560.1"/>
    </source>
</evidence>
<protein>
    <submittedName>
        <fullName evidence="5">SgraIC control protein</fullName>
    </submittedName>
</protein>
<proteinExistence type="predicted"/>
<evidence type="ECO:0000259" key="4">
    <source>
        <dbReference type="PROSITE" id="PS50943"/>
    </source>
</evidence>
<keyword evidence="2" id="KW-0238">DNA-binding</keyword>
<dbReference type="InterPro" id="IPR001387">
    <property type="entry name" value="Cro/C1-type_HTH"/>
</dbReference>
<dbReference type="REBASE" id="3743">
    <property type="entry name" value="C.SgrAIP"/>
</dbReference>
<reference evidence="5" key="1">
    <citation type="submission" date="2000-07" db="EMBL/GenBank/DDBJ databases">
        <title>SgrAI restriction-modification system.</title>
        <authorList>
            <person name="Higgins L.S."/>
            <person name="Kong H."/>
        </authorList>
    </citation>
    <scope>NUCLEOTIDE SEQUENCE</scope>
</reference>
<evidence type="ECO:0000256" key="2">
    <source>
        <dbReference type="ARBA" id="ARBA00023125"/>
    </source>
</evidence>
<dbReference type="AlphaFoldDB" id="Q9F6L1"/>
<organism evidence="5">
    <name type="scientific">Streptomyces griseus</name>
    <dbReference type="NCBI Taxonomy" id="1911"/>
    <lineage>
        <taxon>Bacteria</taxon>
        <taxon>Bacillati</taxon>
        <taxon>Actinomycetota</taxon>
        <taxon>Actinomycetes</taxon>
        <taxon>Kitasatosporales</taxon>
        <taxon>Streptomycetaceae</taxon>
        <taxon>Streptomyces</taxon>
    </lineage>
</organism>
<dbReference type="InterPro" id="IPR050807">
    <property type="entry name" value="TransReg_Diox_bact_type"/>
</dbReference>
<dbReference type="SUPFAM" id="SSF47413">
    <property type="entry name" value="lambda repressor-like DNA-binding domains"/>
    <property type="match status" value="1"/>
</dbReference>
<gene>
    <name evidence="5" type="primary">sgraIC</name>
</gene>
<dbReference type="GO" id="GO:0003700">
    <property type="term" value="F:DNA-binding transcription factor activity"/>
    <property type="evidence" value="ECO:0007669"/>
    <property type="project" value="TreeGrafter"/>
</dbReference>
<dbReference type="SMART" id="SM00530">
    <property type="entry name" value="HTH_XRE"/>
    <property type="match status" value="1"/>
</dbReference>
<keyword evidence="1" id="KW-0805">Transcription regulation</keyword>
<dbReference type="GO" id="GO:0003677">
    <property type="term" value="F:DNA binding"/>
    <property type="evidence" value="ECO:0007669"/>
    <property type="project" value="UniProtKB-KW"/>
</dbReference>
<dbReference type="Gene3D" id="1.10.260.40">
    <property type="entry name" value="lambda repressor-like DNA-binding domains"/>
    <property type="match status" value="1"/>
</dbReference>
<evidence type="ECO:0000256" key="3">
    <source>
        <dbReference type="ARBA" id="ARBA00023163"/>
    </source>
</evidence>
<evidence type="ECO:0000256" key="1">
    <source>
        <dbReference type="ARBA" id="ARBA00023015"/>
    </source>
</evidence>